<feature type="transmembrane region" description="Helical" evidence="8">
    <location>
        <begin position="590"/>
        <end position="608"/>
    </location>
</feature>
<feature type="transmembrane region" description="Helical" evidence="8">
    <location>
        <begin position="680"/>
        <end position="700"/>
    </location>
</feature>
<dbReference type="Pfam" id="PF07690">
    <property type="entry name" value="MFS_1"/>
    <property type="match status" value="1"/>
</dbReference>
<protein>
    <recommendedName>
        <fullName evidence="9">Major facilitator superfamily (MFS) profile domain-containing protein</fullName>
    </recommendedName>
</protein>
<feature type="region of interest" description="Disordered" evidence="7">
    <location>
        <begin position="1"/>
        <end position="80"/>
    </location>
</feature>
<feature type="region of interest" description="Disordered" evidence="7">
    <location>
        <begin position="258"/>
        <end position="277"/>
    </location>
</feature>
<dbReference type="GO" id="GO:0015706">
    <property type="term" value="P:nitrate transmembrane transport"/>
    <property type="evidence" value="ECO:0007669"/>
    <property type="project" value="UniProtKB-ARBA"/>
</dbReference>
<keyword evidence="3 8" id="KW-0812">Transmembrane</keyword>
<reference evidence="10 11" key="1">
    <citation type="submission" date="2024-10" db="EMBL/GenBank/DDBJ databases">
        <title>Updated reference genomes for cyclostephanoid diatoms.</title>
        <authorList>
            <person name="Roberts W.R."/>
            <person name="Alverson A.J."/>
        </authorList>
    </citation>
    <scope>NUCLEOTIDE SEQUENCE [LARGE SCALE GENOMIC DNA]</scope>
    <source>
        <strain evidence="10 11">AJA228-03</strain>
    </source>
</reference>
<dbReference type="InterPro" id="IPR044772">
    <property type="entry name" value="NO3_transporter"/>
</dbReference>
<evidence type="ECO:0000256" key="3">
    <source>
        <dbReference type="ARBA" id="ARBA00022692"/>
    </source>
</evidence>
<feature type="region of interest" description="Disordered" evidence="7">
    <location>
        <begin position="485"/>
        <end position="508"/>
    </location>
</feature>
<evidence type="ECO:0000256" key="5">
    <source>
        <dbReference type="ARBA" id="ARBA00023063"/>
    </source>
</evidence>
<dbReference type="InterPro" id="IPR011701">
    <property type="entry name" value="MFS"/>
</dbReference>
<keyword evidence="11" id="KW-1185">Reference proteome</keyword>
<feature type="compositionally biased region" description="Low complexity" evidence="7">
    <location>
        <begin position="528"/>
        <end position="538"/>
    </location>
</feature>
<proteinExistence type="inferred from homology"/>
<evidence type="ECO:0000256" key="4">
    <source>
        <dbReference type="ARBA" id="ARBA00022989"/>
    </source>
</evidence>
<comment type="caution">
    <text evidence="10">The sequence shown here is derived from an EMBL/GenBank/DDBJ whole genome shotgun (WGS) entry which is preliminary data.</text>
</comment>
<feature type="compositionally biased region" description="Low complexity" evidence="7">
    <location>
        <begin position="258"/>
        <end position="267"/>
    </location>
</feature>
<dbReference type="PANTHER" id="PTHR23515">
    <property type="entry name" value="HIGH-AFFINITY NITRATE TRANSPORTER 2.3"/>
    <property type="match status" value="1"/>
</dbReference>
<feature type="transmembrane region" description="Helical" evidence="8">
    <location>
        <begin position="720"/>
        <end position="744"/>
    </location>
</feature>
<dbReference type="EMBL" id="JALLPB020000021">
    <property type="protein sequence ID" value="KAL3826457.1"/>
    <property type="molecule type" value="Genomic_DNA"/>
</dbReference>
<keyword evidence="5" id="KW-0534">Nitrate assimilation</keyword>
<dbReference type="Proteomes" id="UP001530377">
    <property type="component" value="Unassembled WGS sequence"/>
</dbReference>
<dbReference type="AlphaFoldDB" id="A0ABD3SPD5"/>
<dbReference type="InterPro" id="IPR020846">
    <property type="entry name" value="MFS_dom"/>
</dbReference>
<feature type="region of interest" description="Disordered" evidence="7">
    <location>
        <begin position="528"/>
        <end position="548"/>
    </location>
</feature>
<feature type="domain" description="Major facilitator superfamily (MFS) profile" evidence="9">
    <location>
        <begin position="590"/>
        <end position="837"/>
    </location>
</feature>
<feature type="compositionally biased region" description="Basic and acidic residues" evidence="7">
    <location>
        <begin position="71"/>
        <end position="80"/>
    </location>
</feature>
<evidence type="ECO:0000256" key="2">
    <source>
        <dbReference type="ARBA" id="ARBA00008432"/>
    </source>
</evidence>
<evidence type="ECO:0000259" key="9">
    <source>
        <dbReference type="PROSITE" id="PS50850"/>
    </source>
</evidence>
<evidence type="ECO:0000256" key="6">
    <source>
        <dbReference type="ARBA" id="ARBA00023136"/>
    </source>
</evidence>
<accession>A0ABD3SPD5</accession>
<sequence length="837" mass="91992">MIKESNSNMSVDNDDVVDDASSPTTIDPAPTNDRQAEVVHDDDDHDDDYDHDDGMTTTSSPNIKASGDDDDIRHNNDEDVHPVVDADEDESAIVIDRGGYVTPHVEDADDDHHDVSDISASCHSDVEDDYRDDADVFLNIIDVDPDRNLSFNIGTNGNGNNAASELDSIRIQRANVDRILMSWGGGGSDDPGMDLSPHRHLPQHHRGSYMTYETSGVASGESFDTLHSSREFAQTYDQNYYKAPGDWLRFVRRRGGCPSPGRGVPSSHISSDSHFDGWHPRRHRHQLDVIDAGGGCVPRYGHADVDPDIYYRGFDNTRIRIGLRPPPPLAAVKARGIFNTIGSNGEPLAGTHSTAGASISFDERNMGLGHVQYPQPHPDLRTNFYPNFISHPIDEEVVGKESDLVNSIMPPTEIHRASNDYIQDCEEADDRADCIASSDAPSGILVEMYHLGHQRGVHQDMNGHEITPSGIPLVSNHPDRQCGARQESITKHSVLSRSSSPSRECFASPPIEGVQYESSLRVGGIMRPPSRSSSNVNSQAPALPHMQEQKMHEGAWDSKFVTYACRVDQSQEDRSVEIVIFSLSRPHMRAFHLAWIAFFLAFMAWFAITPLLAEVQKSLNLTKKEIWTSSISGVAGAVVMRCVAGLLCDMYGGRWMFAIVLFTCGIPTMCTGLVNTSTGLSILRLFTGMAASAFVTCQYWTSTMFTREVAGTANALAAGWGNLGGGVAQLFVGSVLFPFFKWIYGSVGTAMDPAEASWRTCCVVPGLLCTAFAFVVIRYSDDHPKGNYCKRKKSGFMQKPSSMKIFKSAIRDHNTWLLLVQYGCCFGVEITTNNAGE</sequence>
<keyword evidence="4 8" id="KW-1133">Transmembrane helix</keyword>
<feature type="compositionally biased region" description="Low complexity" evidence="7">
    <location>
        <begin position="493"/>
        <end position="502"/>
    </location>
</feature>
<evidence type="ECO:0000313" key="11">
    <source>
        <dbReference type="Proteomes" id="UP001530377"/>
    </source>
</evidence>
<name>A0ABD3SPD5_9STRA</name>
<evidence type="ECO:0000313" key="10">
    <source>
        <dbReference type="EMBL" id="KAL3826457.1"/>
    </source>
</evidence>
<dbReference type="InterPro" id="IPR036259">
    <property type="entry name" value="MFS_trans_sf"/>
</dbReference>
<feature type="transmembrane region" description="Helical" evidence="8">
    <location>
        <begin position="655"/>
        <end position="674"/>
    </location>
</feature>
<gene>
    <name evidence="10" type="ORF">ACHAXA_011266</name>
</gene>
<dbReference type="GO" id="GO:0042128">
    <property type="term" value="P:nitrate assimilation"/>
    <property type="evidence" value="ECO:0007669"/>
    <property type="project" value="UniProtKB-KW"/>
</dbReference>
<dbReference type="PROSITE" id="PS50850">
    <property type="entry name" value="MFS"/>
    <property type="match status" value="1"/>
</dbReference>
<feature type="compositionally biased region" description="Low complexity" evidence="7">
    <location>
        <begin position="1"/>
        <end position="11"/>
    </location>
</feature>
<evidence type="ECO:0000256" key="8">
    <source>
        <dbReference type="SAM" id="Phobius"/>
    </source>
</evidence>
<feature type="transmembrane region" description="Helical" evidence="8">
    <location>
        <begin position="628"/>
        <end position="648"/>
    </location>
</feature>
<evidence type="ECO:0000256" key="1">
    <source>
        <dbReference type="ARBA" id="ARBA00004141"/>
    </source>
</evidence>
<comment type="similarity">
    <text evidence="2">Belongs to the major facilitator superfamily. Nitrate/nitrite porter (TC 2.A.1.8) family.</text>
</comment>
<feature type="transmembrane region" description="Helical" evidence="8">
    <location>
        <begin position="756"/>
        <end position="777"/>
    </location>
</feature>
<dbReference type="SUPFAM" id="SSF103473">
    <property type="entry name" value="MFS general substrate transporter"/>
    <property type="match status" value="1"/>
</dbReference>
<comment type="subcellular location">
    <subcellularLocation>
        <location evidence="1">Membrane</location>
        <topology evidence="1">Multi-pass membrane protein</topology>
    </subcellularLocation>
</comment>
<evidence type="ECO:0000256" key="7">
    <source>
        <dbReference type="SAM" id="MobiDB-lite"/>
    </source>
</evidence>
<organism evidence="10 11">
    <name type="scientific">Cyclostephanos tholiformis</name>
    <dbReference type="NCBI Taxonomy" id="382380"/>
    <lineage>
        <taxon>Eukaryota</taxon>
        <taxon>Sar</taxon>
        <taxon>Stramenopiles</taxon>
        <taxon>Ochrophyta</taxon>
        <taxon>Bacillariophyta</taxon>
        <taxon>Coscinodiscophyceae</taxon>
        <taxon>Thalassiosirophycidae</taxon>
        <taxon>Stephanodiscales</taxon>
        <taxon>Stephanodiscaceae</taxon>
        <taxon>Cyclostephanos</taxon>
    </lineage>
</organism>
<dbReference type="GO" id="GO:0016020">
    <property type="term" value="C:membrane"/>
    <property type="evidence" value="ECO:0007669"/>
    <property type="project" value="UniProtKB-SubCell"/>
</dbReference>
<keyword evidence="6 8" id="KW-0472">Membrane</keyword>
<feature type="compositionally biased region" description="Acidic residues" evidence="7">
    <location>
        <begin position="40"/>
        <end position="51"/>
    </location>
</feature>
<dbReference type="Gene3D" id="1.20.1250.20">
    <property type="entry name" value="MFS general substrate transporter like domains"/>
    <property type="match status" value="1"/>
</dbReference>